<reference evidence="3 4" key="1">
    <citation type="submission" date="2013-07" db="EMBL/GenBank/DDBJ databases">
        <authorList>
            <consortium name="DOE Joint Genome Institute"/>
            <person name="Reeve W."/>
            <person name="Huntemann M."/>
            <person name="Han J."/>
            <person name="Chen A."/>
            <person name="Kyrpides N."/>
            <person name="Mavromatis K."/>
            <person name="Markowitz V."/>
            <person name="Palaniappan K."/>
            <person name="Ivanova N."/>
            <person name="Schaumberg A."/>
            <person name="Pati A."/>
            <person name="Liolios K."/>
            <person name="Nordberg H.P."/>
            <person name="Cantor M.N."/>
            <person name="Hua S.X."/>
            <person name="Woyke T."/>
        </authorList>
    </citation>
    <scope>NUCLEOTIDE SEQUENCE [LARGE SCALE GENOMIC DNA]</scope>
    <source>
        <strain evidence="3 4">DSM 43889</strain>
    </source>
</reference>
<gene>
    <name evidence="3" type="ORF">G443_001637</name>
</gene>
<dbReference type="Proteomes" id="UP000791080">
    <property type="component" value="Unassembled WGS sequence"/>
</dbReference>
<dbReference type="Pfam" id="PF01323">
    <property type="entry name" value="DSBA"/>
    <property type="match status" value="1"/>
</dbReference>
<evidence type="ECO:0000313" key="3">
    <source>
        <dbReference type="EMBL" id="MCP2331367.1"/>
    </source>
</evidence>
<proteinExistence type="predicted"/>
<dbReference type="InterPro" id="IPR036249">
    <property type="entry name" value="Thioredoxin-like_sf"/>
</dbReference>
<keyword evidence="4" id="KW-1185">Reference proteome</keyword>
<feature type="region of interest" description="Disordered" evidence="1">
    <location>
        <begin position="215"/>
        <end position="240"/>
    </location>
</feature>
<evidence type="ECO:0000259" key="2">
    <source>
        <dbReference type="Pfam" id="PF01323"/>
    </source>
</evidence>
<dbReference type="CDD" id="cd03024">
    <property type="entry name" value="DsbA_FrnE"/>
    <property type="match status" value="1"/>
</dbReference>
<comment type="caution">
    <text evidence="3">The sequence shown here is derived from an EMBL/GenBank/DDBJ whole genome shotgun (WGS) entry which is preliminary data.</text>
</comment>
<dbReference type="Gene3D" id="3.40.30.10">
    <property type="entry name" value="Glutaredoxin"/>
    <property type="match status" value="1"/>
</dbReference>
<evidence type="ECO:0000256" key="1">
    <source>
        <dbReference type="SAM" id="MobiDB-lite"/>
    </source>
</evidence>
<dbReference type="SUPFAM" id="SSF52833">
    <property type="entry name" value="Thioredoxin-like"/>
    <property type="match status" value="1"/>
</dbReference>
<dbReference type="InterPro" id="IPR001853">
    <property type="entry name" value="DSBA-like_thioredoxin_dom"/>
</dbReference>
<feature type="domain" description="DSBA-like thioredoxin" evidence="2">
    <location>
        <begin position="2"/>
        <end position="206"/>
    </location>
</feature>
<dbReference type="PANTHER" id="PTHR13887">
    <property type="entry name" value="GLUTATHIONE S-TRANSFERASE KAPPA"/>
    <property type="match status" value="1"/>
</dbReference>
<sequence>MRVDIWSDLVCPWCYLGKKRFERALDAAGLGDRVEVVYRSFQLDPGFPRGETRDQAEVLAAKFGTSREEAARMATDMERTAAGDGLEFRMGELRYGNTFDAHRLVQCAAGLGTGPRMVERLFRAHFSEQRSLFDRDSLVLLATEAGVDEATAGRVLDDGDAHADAVRADLDLARRLGVSGVPFFVLDGRYGVSGAQPVEVLARALATAAGVDERAADPTRGEGGAACAVPDGAAGSGSTG</sequence>
<dbReference type="RefSeq" id="WP_026420719.1">
    <property type="nucleotide sequence ID" value="NZ_AUBJ02000001.1"/>
</dbReference>
<dbReference type="GO" id="GO:0016853">
    <property type="term" value="F:isomerase activity"/>
    <property type="evidence" value="ECO:0007669"/>
    <property type="project" value="UniProtKB-KW"/>
</dbReference>
<reference evidence="3 4" key="2">
    <citation type="submission" date="2022-06" db="EMBL/GenBank/DDBJ databases">
        <title>Genomic Encyclopedia of Type Strains, Phase I: the one thousand microbial genomes (KMG-I) project.</title>
        <authorList>
            <person name="Kyrpides N."/>
        </authorList>
    </citation>
    <scope>NUCLEOTIDE SEQUENCE [LARGE SCALE GENOMIC DNA]</scope>
    <source>
        <strain evidence="3 4">DSM 43889</strain>
    </source>
</reference>
<dbReference type="PANTHER" id="PTHR13887:SF41">
    <property type="entry name" value="THIOREDOXIN SUPERFAMILY PROTEIN"/>
    <property type="match status" value="1"/>
</dbReference>
<organism evidence="3 4">
    <name type="scientific">Actinoalloteichus caeruleus DSM 43889</name>
    <dbReference type="NCBI Taxonomy" id="1120930"/>
    <lineage>
        <taxon>Bacteria</taxon>
        <taxon>Bacillati</taxon>
        <taxon>Actinomycetota</taxon>
        <taxon>Actinomycetes</taxon>
        <taxon>Pseudonocardiales</taxon>
        <taxon>Pseudonocardiaceae</taxon>
        <taxon>Actinoalloteichus</taxon>
        <taxon>Actinoalloteichus cyanogriseus</taxon>
    </lineage>
</organism>
<name>A0ABT1JFU1_ACTCY</name>
<accession>A0ABT1JFU1</accession>
<keyword evidence="3" id="KW-0413">Isomerase</keyword>
<evidence type="ECO:0000313" key="4">
    <source>
        <dbReference type="Proteomes" id="UP000791080"/>
    </source>
</evidence>
<dbReference type="EMBL" id="AUBJ02000001">
    <property type="protein sequence ID" value="MCP2331367.1"/>
    <property type="molecule type" value="Genomic_DNA"/>
</dbReference>
<protein>
    <submittedName>
        <fullName evidence="3">Dithiol-disulfide isomerase, DsbA family</fullName>
    </submittedName>
</protein>